<keyword evidence="3" id="KW-0378">Hydrolase</keyword>
<dbReference type="InterPro" id="IPR000878">
    <property type="entry name" value="4pyrrol_Mease"/>
</dbReference>
<dbReference type="InterPro" id="IPR011551">
    <property type="entry name" value="NTP_PyrPHydrolase_MazG"/>
</dbReference>
<accession>A0ABW2K7Z7</accession>
<dbReference type="EC" id="3.6.1.9" evidence="3"/>
<dbReference type="InterPro" id="IPR035013">
    <property type="entry name" value="YabN_N"/>
</dbReference>
<dbReference type="InterPro" id="IPR048011">
    <property type="entry name" value="NTP-PPase_MazG-like_C"/>
</dbReference>
<evidence type="ECO:0000313" key="3">
    <source>
        <dbReference type="EMBL" id="MFC7322310.1"/>
    </source>
</evidence>
<dbReference type="PIRSF" id="PIRSF002845">
    <property type="entry name" value="Ttrprl_mtas_MazG"/>
    <property type="match status" value="1"/>
</dbReference>
<dbReference type="GO" id="GO:0047429">
    <property type="term" value="F:nucleoside triphosphate diphosphatase activity"/>
    <property type="evidence" value="ECO:0007669"/>
    <property type="project" value="UniProtKB-EC"/>
</dbReference>
<organism evidence="3 4">
    <name type="scientific">Halobacillus campisalis</name>
    <dbReference type="NCBI Taxonomy" id="435909"/>
    <lineage>
        <taxon>Bacteria</taxon>
        <taxon>Bacillati</taxon>
        <taxon>Bacillota</taxon>
        <taxon>Bacilli</taxon>
        <taxon>Bacillales</taxon>
        <taxon>Bacillaceae</taxon>
        <taxon>Halobacillus</taxon>
    </lineage>
</organism>
<evidence type="ECO:0000259" key="2">
    <source>
        <dbReference type="Pfam" id="PF03819"/>
    </source>
</evidence>
<dbReference type="Gene3D" id="1.10.287.1080">
    <property type="entry name" value="MazG-like"/>
    <property type="match status" value="2"/>
</dbReference>
<proteinExistence type="predicted"/>
<dbReference type="CDD" id="cd11723">
    <property type="entry name" value="YabN_N_like"/>
    <property type="match status" value="1"/>
</dbReference>
<name>A0ABW2K7Z7_9BACI</name>
<dbReference type="Proteomes" id="UP001596494">
    <property type="component" value="Unassembled WGS sequence"/>
</dbReference>
<dbReference type="InterPro" id="IPR014777">
    <property type="entry name" value="4pyrrole_Mease_sub1"/>
</dbReference>
<dbReference type="Pfam" id="PF03819">
    <property type="entry name" value="MazG"/>
    <property type="match status" value="2"/>
</dbReference>
<feature type="domain" description="NTP pyrophosphohydrolase MazG-like" evidence="2">
    <location>
        <begin position="251"/>
        <end position="324"/>
    </location>
</feature>
<reference evidence="4" key="1">
    <citation type="journal article" date="2019" name="Int. J. Syst. Evol. Microbiol.">
        <title>The Global Catalogue of Microorganisms (GCM) 10K type strain sequencing project: providing services to taxonomists for standard genome sequencing and annotation.</title>
        <authorList>
            <consortium name="The Broad Institute Genomics Platform"/>
            <consortium name="The Broad Institute Genome Sequencing Center for Infectious Disease"/>
            <person name="Wu L."/>
            <person name="Ma J."/>
        </authorList>
    </citation>
    <scope>NUCLEOTIDE SEQUENCE [LARGE SCALE GENOMIC DNA]</scope>
    <source>
        <strain evidence="4">CCUG 73951</strain>
    </source>
</reference>
<gene>
    <name evidence="3" type="primary">mazG</name>
    <name evidence="3" type="ORF">ACFQMN_15700</name>
</gene>
<keyword evidence="4" id="KW-1185">Reference proteome</keyword>
<comment type="caution">
    <text evidence="3">The sequence shown here is derived from an EMBL/GenBank/DDBJ whole genome shotgun (WGS) entry which is preliminary data.</text>
</comment>
<protein>
    <submittedName>
        <fullName evidence="3">Nucleoside triphosphate pyrophosphohydrolase</fullName>
        <ecNumber evidence="3">3.6.1.9</ecNumber>
    </submittedName>
</protein>
<dbReference type="RefSeq" id="WP_289217204.1">
    <property type="nucleotide sequence ID" value="NZ_JAPVRC010000014.1"/>
</dbReference>
<dbReference type="Pfam" id="PF00590">
    <property type="entry name" value="TP_methylase"/>
    <property type="match status" value="1"/>
</dbReference>
<dbReference type="CDD" id="cd11529">
    <property type="entry name" value="NTP-PPase_MazG_Cterm"/>
    <property type="match status" value="1"/>
</dbReference>
<dbReference type="InterPro" id="IPR024180">
    <property type="entry name" value="Tetrapyrrole_Mease/MazG_pred"/>
</dbReference>
<dbReference type="InterPro" id="IPR035996">
    <property type="entry name" value="4pyrrol_Methylase_sf"/>
</dbReference>
<dbReference type="NCBIfam" id="TIGR00444">
    <property type="entry name" value="mazG"/>
    <property type="match status" value="1"/>
</dbReference>
<dbReference type="NCBIfam" id="NF007113">
    <property type="entry name" value="PRK09562.1"/>
    <property type="match status" value="1"/>
</dbReference>
<dbReference type="PANTHER" id="PTHR30522">
    <property type="entry name" value="NUCLEOSIDE TRIPHOSPHATE PYROPHOSPHOHYDROLASE"/>
    <property type="match status" value="1"/>
</dbReference>
<dbReference type="InterPro" id="IPR004518">
    <property type="entry name" value="MazG-like_dom"/>
</dbReference>
<dbReference type="SUPFAM" id="SSF53790">
    <property type="entry name" value="Tetrapyrrole methylase"/>
    <property type="match status" value="1"/>
</dbReference>
<evidence type="ECO:0000259" key="1">
    <source>
        <dbReference type="Pfam" id="PF00590"/>
    </source>
</evidence>
<evidence type="ECO:0000313" key="4">
    <source>
        <dbReference type="Proteomes" id="UP001596494"/>
    </source>
</evidence>
<sequence>MNTIKIYGLGAGDLDQLSLGVYKELTSLSDVIYARTLDHPVISELQKEGLTFESFDETYEAFDQFDDVYKAIVTGLVTAANDQDVTYVVPGHPMLAERTVQLLLDREDVNVEIKGGQSYLDDLFNSLHIDPIEGFQFIDATSFERSELQLRNHLVFCQVYDAMMASEVKLVLLEDLPADYDVTIVSAAGSKEERLVTVPLEELDRAVDLNNLTSVYIPPAEKGQLNHQFFRLREVIRDLRGPGGCPWDQKQTHESLRKYLIEEAYEFIDAVNRKDDDHMVEELGDVLLQVMLHSQIGEDDGFFSVNDVIQSVTDKMIRRHPHVFGDVHVENSDDVLSNWDDIKKQEKGGAPNSLLDGVPASFPALLQAEDLQKKAAKVGFDWDDVELVLAKVEEEWQEFLEAKKNQDTEEMEKEFGDWLFAIANAARHYKINGETALQRTNQKFRDRFSSMETQASKVDRDLADYSLEELEELWVNAKQEKEDNKE</sequence>
<dbReference type="SUPFAM" id="SSF101386">
    <property type="entry name" value="all-alpha NTP pyrophosphatases"/>
    <property type="match status" value="2"/>
</dbReference>
<dbReference type="InterPro" id="IPR048015">
    <property type="entry name" value="NTP-PPase_MazG-like_N"/>
</dbReference>
<feature type="domain" description="Tetrapyrrole methylase" evidence="1">
    <location>
        <begin position="8"/>
        <end position="204"/>
    </location>
</feature>
<feature type="domain" description="NTP pyrophosphohydrolase MazG-like" evidence="2">
    <location>
        <begin position="387"/>
        <end position="447"/>
    </location>
</feature>
<dbReference type="EMBL" id="JBHTBY010000016">
    <property type="protein sequence ID" value="MFC7322310.1"/>
    <property type="molecule type" value="Genomic_DNA"/>
</dbReference>
<dbReference type="CDD" id="cd11528">
    <property type="entry name" value="NTP-PPase_MazG_Nterm"/>
    <property type="match status" value="1"/>
</dbReference>
<dbReference type="PANTHER" id="PTHR30522:SF0">
    <property type="entry name" value="NUCLEOSIDE TRIPHOSPHATE PYROPHOSPHOHYDROLASE"/>
    <property type="match status" value="1"/>
</dbReference>
<dbReference type="Gene3D" id="3.40.1010.10">
    <property type="entry name" value="Cobalt-precorrin-4 Transmethylase, Domain 1"/>
    <property type="match status" value="1"/>
</dbReference>